<dbReference type="EMBL" id="KJ605395">
    <property type="protein sequence ID" value="AIU93751.1"/>
    <property type="molecule type" value="Genomic_DNA"/>
</dbReference>
<gene>
    <name evidence="2" type="ORF">LRS1606.317</name>
</gene>
<proteinExistence type="predicted"/>
<evidence type="ECO:0000313" key="2">
    <source>
        <dbReference type="EMBL" id="AIU93751.1"/>
    </source>
</evidence>
<reference evidence="2" key="1">
    <citation type="submission" date="2014-03" db="EMBL/GenBank/DDBJ databases">
        <authorList>
            <person name="Zhang G."/>
            <person name="Zhu L."/>
            <person name="Fang P."/>
        </authorList>
    </citation>
    <scope>NUCLEOTIDE SEQUENCE</scope>
    <source>
        <strain evidence="2">NS1</strain>
        <plasmid evidence="2">pNSL1</plasmid>
    </source>
</reference>
<keyword evidence="2" id="KW-0614">Plasmid</keyword>
<accession>A0A097SQE6</accession>
<feature type="region of interest" description="Disordered" evidence="1">
    <location>
        <begin position="75"/>
        <end position="175"/>
    </location>
</feature>
<evidence type="ECO:0000256" key="1">
    <source>
        <dbReference type="SAM" id="MobiDB-lite"/>
    </source>
</evidence>
<geneLocation type="plasmid" evidence="2">
    <name>pNSL1</name>
</geneLocation>
<organism evidence="2">
    <name type="scientific">Rhodococcus sp. NS1</name>
    <dbReference type="NCBI Taxonomy" id="402236"/>
    <lineage>
        <taxon>Bacteria</taxon>
        <taxon>Bacillati</taxon>
        <taxon>Actinomycetota</taxon>
        <taxon>Actinomycetes</taxon>
        <taxon>Mycobacteriales</taxon>
        <taxon>Nocardiaceae</taxon>
        <taxon>Rhodococcus</taxon>
    </lineage>
</organism>
<sequence length="175" mass="19872">MPPVADLCLPLSTLDLIFGTEWHNYCRTIDYVAIVWADRLRDRPPIRELWVGSRSAGPLFRWTSSTRLNGVRTRKTVSYDFQPRDPASGSRDRSRPDPCRYRSRNPGAGLARLGGKRLPRPEVTSRPSDRDLSTASLDTIVERWGRPSPYTDRKPRSSEPSCRAPQPRGTGPSRR</sequence>
<dbReference type="AlphaFoldDB" id="A0A097SQE6"/>
<feature type="compositionally biased region" description="Basic and acidic residues" evidence="1">
    <location>
        <begin position="140"/>
        <end position="157"/>
    </location>
</feature>
<feature type="compositionally biased region" description="Basic and acidic residues" evidence="1">
    <location>
        <begin position="90"/>
        <end position="100"/>
    </location>
</feature>
<name>A0A097SQE6_9NOCA</name>
<protein>
    <submittedName>
        <fullName evidence="2">Uncharacterized protein</fullName>
    </submittedName>
</protein>